<organism evidence="1 2">
    <name type="scientific">Camelimonas lactis</name>
    <dbReference type="NCBI Taxonomy" id="659006"/>
    <lineage>
        <taxon>Bacteria</taxon>
        <taxon>Pseudomonadati</taxon>
        <taxon>Pseudomonadota</taxon>
        <taxon>Alphaproteobacteria</taxon>
        <taxon>Hyphomicrobiales</taxon>
        <taxon>Chelatococcaceae</taxon>
        <taxon>Camelimonas</taxon>
    </lineage>
</organism>
<reference evidence="1 2" key="1">
    <citation type="submission" date="2019-03" db="EMBL/GenBank/DDBJ databases">
        <title>Genomic Encyclopedia of Type Strains, Phase IV (KMG-IV): sequencing the most valuable type-strain genomes for metagenomic binning, comparative biology and taxonomic classification.</title>
        <authorList>
            <person name="Goeker M."/>
        </authorList>
    </citation>
    <scope>NUCLEOTIDE SEQUENCE [LARGE SCALE GENOMIC DNA]</scope>
    <source>
        <strain evidence="1 2">DSM 22958</strain>
    </source>
</reference>
<dbReference type="PANTHER" id="PTHR35861">
    <property type="match status" value="1"/>
</dbReference>
<dbReference type="InterPro" id="IPR052042">
    <property type="entry name" value="Tail_sheath_structural"/>
</dbReference>
<dbReference type="PANTHER" id="PTHR35861:SF1">
    <property type="entry name" value="PHAGE TAIL SHEATH PROTEIN"/>
    <property type="match status" value="1"/>
</dbReference>
<protein>
    <recommendedName>
        <fullName evidence="3">Tail sheath protein subtilisin-like domain-containing protein</fullName>
    </recommendedName>
</protein>
<accession>A0A4R2GSJ8</accession>
<dbReference type="RefSeq" id="WP_132007619.1">
    <property type="nucleotide sequence ID" value="NZ_JBHUNN010000002.1"/>
</dbReference>
<proteinExistence type="predicted"/>
<evidence type="ECO:0000313" key="2">
    <source>
        <dbReference type="Proteomes" id="UP000294881"/>
    </source>
</evidence>
<keyword evidence="2" id="KW-1185">Reference proteome</keyword>
<comment type="caution">
    <text evidence="1">The sequence shown here is derived from an EMBL/GenBank/DDBJ whole genome shotgun (WGS) entry which is preliminary data.</text>
</comment>
<gene>
    <name evidence="1" type="ORF">EV666_10995</name>
</gene>
<sequence>MPTTVPFHGTRVFRAGEEPRPISASDWSTVRAVVVAPAADEAKFPIDTRITMFSNDTEMRAALGVGGNVAEVFDAIEDQGVVAEVELVRVAEGAGQTEAEKLEGTIANIVGSGADNSGVHAFKTSPTSGGIFICPGYDSQRLADAKNPVAAELDGIARRLRAIKVFNTPAASKEAAEEYASDFADDPRAYLFHPAVKIFTSSGTVVQPASGRVAGLFVRRDKEVGGPHESPSNQTMGGITGPSRPISYFTGEPDSEAQYLNNLHIATLRAGNILWGNETCAADPLQRFINVVRTEDYIDDAVIKAFDKWALDKNLSVPLGVAIMQSLDQFGDEAVAKGMLLGFRAWFEVDLNTDLSMASGVLRIEYDREPAAPLQDLQFGARRNVAYYAVVRDGILTALDRQYIAA</sequence>
<dbReference type="EMBL" id="SLWL01000009">
    <property type="protein sequence ID" value="TCO12448.1"/>
    <property type="molecule type" value="Genomic_DNA"/>
</dbReference>
<evidence type="ECO:0000313" key="1">
    <source>
        <dbReference type="EMBL" id="TCO12448.1"/>
    </source>
</evidence>
<dbReference type="AlphaFoldDB" id="A0A4R2GSJ8"/>
<evidence type="ECO:0008006" key="3">
    <source>
        <dbReference type="Google" id="ProtNLM"/>
    </source>
</evidence>
<dbReference type="Proteomes" id="UP000294881">
    <property type="component" value="Unassembled WGS sequence"/>
</dbReference>
<dbReference type="OrthoDB" id="9767864at2"/>
<name>A0A4R2GSJ8_9HYPH</name>